<evidence type="ECO:0000256" key="2">
    <source>
        <dbReference type="ARBA" id="ARBA00022729"/>
    </source>
</evidence>
<dbReference type="PANTHER" id="PTHR21581">
    <property type="entry name" value="D-ALANYL-D-ALANINE CARBOXYPEPTIDASE"/>
    <property type="match status" value="1"/>
</dbReference>
<evidence type="ECO:0000259" key="12">
    <source>
        <dbReference type="Pfam" id="PF00768"/>
    </source>
</evidence>
<evidence type="ECO:0000256" key="3">
    <source>
        <dbReference type="ARBA" id="ARBA00022801"/>
    </source>
</evidence>
<sequence length="400" mass="44156">MIIFLKKYKSKIALIVFICVLACTVSCLLGFKTLEKQKMPGLEKKSVFMAAENTVAKNTDKAVNEPKLHAVSAALYDADDETFIYGRNMRDSMANASTTKLLTCIVALEKADINDTVTISQNAASQPAVKLGLVAGNSYNMKDLLYGMMLESFNDCAYAIAEHVGGSTEGFAKLMNEKANEIGCLGTYFITPNGLDAENDISFHHSTAGDLCVIMSYCAWKSPKSTQFLEITQTMQYTFETEEGQMVFSNHNRLLTETDYCISGKTGFTTKAGYCYVAAVEKDGRRMCLSLLGCGWPNNKNYKWADAKSLVEYAVSDAAEDSYCDAACVTTQQTGDTQTTDKQAADEDITDKQAAGKETPAVKKEDRNTIDLKYIENNKKNKKICKNFLKNFTINIGNFF</sequence>
<dbReference type="GO" id="GO:0009252">
    <property type="term" value="P:peptidoglycan biosynthetic process"/>
    <property type="evidence" value="ECO:0007669"/>
    <property type="project" value="UniProtKB-KW"/>
</dbReference>
<feature type="active site" description="Acyl-ester intermediate" evidence="7">
    <location>
        <position position="97"/>
    </location>
</feature>
<feature type="domain" description="Peptidase S11 D-alanyl-D-alanine carboxypeptidase A N-terminal" evidence="12">
    <location>
        <begin position="61"/>
        <end position="292"/>
    </location>
</feature>
<dbReference type="PANTHER" id="PTHR21581:SF33">
    <property type="entry name" value="D-ALANYL-D-ALANINE CARBOXYPEPTIDASE DACB"/>
    <property type="match status" value="1"/>
</dbReference>
<dbReference type="InterPro" id="IPR018044">
    <property type="entry name" value="Peptidase_S11"/>
</dbReference>
<dbReference type="PRINTS" id="PR00725">
    <property type="entry name" value="DADACBPTASE1"/>
</dbReference>
<gene>
    <name evidence="13" type="primary">dacB_1</name>
    <name evidence="13" type="ORF">ERS852497_00033</name>
</gene>
<evidence type="ECO:0000256" key="11">
    <source>
        <dbReference type="SAM" id="Phobius"/>
    </source>
</evidence>
<feature type="active site" description="Proton acceptor" evidence="7">
    <location>
        <position position="100"/>
    </location>
</feature>
<keyword evidence="13" id="KW-0645">Protease</keyword>
<evidence type="ECO:0000256" key="7">
    <source>
        <dbReference type="PIRSR" id="PIRSR618044-1"/>
    </source>
</evidence>
<reference evidence="13 14" key="1">
    <citation type="submission" date="2015-09" db="EMBL/GenBank/DDBJ databases">
        <authorList>
            <consortium name="Pathogen Informatics"/>
        </authorList>
    </citation>
    <scope>NUCLEOTIDE SEQUENCE [LARGE SCALE GENOMIC DNA]</scope>
    <source>
        <strain evidence="13 14">2789STDY5834884</strain>
    </source>
</reference>
<evidence type="ECO:0000313" key="14">
    <source>
        <dbReference type="Proteomes" id="UP000095602"/>
    </source>
</evidence>
<dbReference type="InterPro" id="IPR001967">
    <property type="entry name" value="Peptidase_S11_N"/>
</dbReference>
<evidence type="ECO:0000256" key="8">
    <source>
        <dbReference type="PIRSR" id="PIRSR618044-2"/>
    </source>
</evidence>
<evidence type="ECO:0000256" key="5">
    <source>
        <dbReference type="ARBA" id="ARBA00022984"/>
    </source>
</evidence>
<evidence type="ECO:0000256" key="4">
    <source>
        <dbReference type="ARBA" id="ARBA00022960"/>
    </source>
</evidence>
<keyword evidence="3 13" id="KW-0378">Hydrolase</keyword>
<dbReference type="AlphaFoldDB" id="A0A174G4A2"/>
<feature type="binding site" evidence="8">
    <location>
        <position position="265"/>
    </location>
    <ligand>
        <name>substrate</name>
    </ligand>
</feature>
<dbReference type="EMBL" id="CZAJ01000001">
    <property type="protein sequence ID" value="CUO55175.1"/>
    <property type="molecule type" value="Genomic_DNA"/>
</dbReference>
<evidence type="ECO:0000256" key="9">
    <source>
        <dbReference type="RuleBase" id="RU004016"/>
    </source>
</evidence>
<feature type="region of interest" description="Disordered" evidence="10">
    <location>
        <begin position="336"/>
        <end position="362"/>
    </location>
</feature>
<keyword evidence="11" id="KW-0472">Membrane</keyword>
<dbReference type="Gene3D" id="3.40.710.10">
    <property type="entry name" value="DD-peptidase/beta-lactamase superfamily"/>
    <property type="match status" value="1"/>
</dbReference>
<name>A0A174G4A2_9FIRM</name>
<dbReference type="SUPFAM" id="SSF56601">
    <property type="entry name" value="beta-lactamase/transpeptidase-like"/>
    <property type="match status" value="1"/>
</dbReference>
<keyword evidence="2" id="KW-0732">Signal</keyword>
<feature type="transmembrane region" description="Helical" evidence="11">
    <location>
        <begin position="12"/>
        <end position="31"/>
    </location>
</feature>
<dbReference type="GO" id="GO:0008360">
    <property type="term" value="P:regulation of cell shape"/>
    <property type="evidence" value="ECO:0007669"/>
    <property type="project" value="UniProtKB-KW"/>
</dbReference>
<proteinExistence type="inferred from homology"/>
<protein>
    <submittedName>
        <fullName evidence="13">D-alanyl-D-alanine carboxypeptidase dacB</fullName>
        <ecNumber evidence="13">3.4.16.4</ecNumber>
    </submittedName>
</protein>
<keyword evidence="6" id="KW-0961">Cell wall biogenesis/degradation</keyword>
<organism evidence="13 14">
    <name type="scientific">Agathobacter rectalis</name>
    <dbReference type="NCBI Taxonomy" id="39491"/>
    <lineage>
        <taxon>Bacteria</taxon>
        <taxon>Bacillati</taxon>
        <taxon>Bacillota</taxon>
        <taxon>Clostridia</taxon>
        <taxon>Lachnospirales</taxon>
        <taxon>Lachnospiraceae</taxon>
        <taxon>Agathobacter</taxon>
    </lineage>
</organism>
<dbReference type="GO" id="GO:0006508">
    <property type="term" value="P:proteolysis"/>
    <property type="evidence" value="ECO:0007669"/>
    <property type="project" value="InterPro"/>
</dbReference>
<feature type="active site" evidence="7">
    <location>
        <position position="152"/>
    </location>
</feature>
<dbReference type="RefSeq" id="WP_055272141.1">
    <property type="nucleotide sequence ID" value="NZ_CZAJ01000001.1"/>
</dbReference>
<dbReference type="Proteomes" id="UP000095602">
    <property type="component" value="Unassembled WGS sequence"/>
</dbReference>
<evidence type="ECO:0000256" key="6">
    <source>
        <dbReference type="ARBA" id="ARBA00023316"/>
    </source>
</evidence>
<feature type="compositionally biased region" description="Basic and acidic residues" evidence="10">
    <location>
        <begin position="350"/>
        <end position="362"/>
    </location>
</feature>
<accession>A0A174G4A2</accession>
<dbReference type="InterPro" id="IPR012338">
    <property type="entry name" value="Beta-lactam/transpept-like"/>
</dbReference>
<keyword evidence="4" id="KW-0133">Cell shape</keyword>
<dbReference type="GO" id="GO:0071555">
    <property type="term" value="P:cell wall organization"/>
    <property type="evidence" value="ECO:0007669"/>
    <property type="project" value="UniProtKB-KW"/>
</dbReference>
<keyword evidence="5" id="KW-0573">Peptidoglycan synthesis</keyword>
<dbReference type="EC" id="3.4.16.4" evidence="13"/>
<dbReference type="GO" id="GO:0009002">
    <property type="term" value="F:serine-type D-Ala-D-Ala carboxypeptidase activity"/>
    <property type="evidence" value="ECO:0007669"/>
    <property type="project" value="UniProtKB-EC"/>
</dbReference>
<evidence type="ECO:0000256" key="1">
    <source>
        <dbReference type="ARBA" id="ARBA00007164"/>
    </source>
</evidence>
<evidence type="ECO:0000256" key="10">
    <source>
        <dbReference type="SAM" id="MobiDB-lite"/>
    </source>
</evidence>
<keyword evidence="11" id="KW-1133">Transmembrane helix</keyword>
<keyword evidence="11" id="KW-0812">Transmembrane</keyword>
<comment type="similarity">
    <text evidence="1 9">Belongs to the peptidase S11 family.</text>
</comment>
<dbReference type="Pfam" id="PF00768">
    <property type="entry name" value="Peptidase_S11"/>
    <property type="match status" value="1"/>
</dbReference>
<keyword evidence="13" id="KW-0121">Carboxypeptidase</keyword>
<evidence type="ECO:0000313" key="13">
    <source>
        <dbReference type="EMBL" id="CUO55175.1"/>
    </source>
</evidence>